<feature type="region of interest" description="Disordered" evidence="1">
    <location>
        <begin position="102"/>
        <end position="151"/>
    </location>
</feature>
<organism evidence="3 4">
    <name type="scientific">Tilletia caries</name>
    <name type="common">wheat bunt fungus</name>
    <dbReference type="NCBI Taxonomy" id="13290"/>
    <lineage>
        <taxon>Eukaryota</taxon>
        <taxon>Fungi</taxon>
        <taxon>Dikarya</taxon>
        <taxon>Basidiomycota</taxon>
        <taxon>Ustilaginomycotina</taxon>
        <taxon>Exobasidiomycetes</taxon>
        <taxon>Tilletiales</taxon>
        <taxon>Tilletiaceae</taxon>
        <taxon>Tilletia</taxon>
    </lineage>
</organism>
<evidence type="ECO:0000259" key="2">
    <source>
        <dbReference type="Pfam" id="PF08457"/>
    </source>
</evidence>
<feature type="region of interest" description="Disordered" evidence="1">
    <location>
        <begin position="1085"/>
        <end position="1133"/>
    </location>
</feature>
<feature type="compositionally biased region" description="Low complexity" evidence="1">
    <location>
        <begin position="219"/>
        <end position="243"/>
    </location>
</feature>
<sequence length="1133" mass="127844">MSTRASSSTATATATAGSTSLTTATAFASLTPADIVFFDNIIATTAPGPAEFATLKHAYQQATSSHTETESPHRWNTLLSLVQVRGRTWHERWDAVRLSLGLHPLPSSPSASSSSSLRSPSASASSTGAHSETRRHDASPSRVHFTPTARQRTLDTLTARAGSLALAAASSASAGGARTPRQTQKQPQSQEQDTDDDLFAQDSDDDDDDYEYQPPTRPRQPTTPASASTTARTRTPATARSTSGKAVLADLIRAVKSISIDNQNQASNNNSATPAPSRKRPSLRSSHAELSRDDGDQDADADDSLILPPARAARIERNKHLATNPPPHPHLSAHIASVVQRARAEREALRHQHSPMDNEVLAGAKEKEIEENAAADEYARRVLLIKSLAWWLTQTRRSFARQTHVSNMHKNLLLRRVLSHWITLSHTRRAEEERAARIDQVRVIVTAWNGWMEKVRGRWSTKKEERREAIRTAFKGVVHLRGKNALTLALKTWKEKYDSRLADAVRREHLQRGALALWTLAASKMASLHAIEDRIVQRREKGRKRELWVLWKVRVREAEWERRERGRRKRALWEWWKKAAMLNNMASILERHRLLQSSLSSWLRAHTHHVHLAHSHAVFTRRSLRSLKKRTLAQWATALDALREKEEEALRFRVGSDLAHLRRCMALWMGREREMLFRRVSEGRSVSSAWGYWRKTLVEREGRYELQESILTERVRLGTLKTGWTALVSAFTLQNALGTAADALARKVSVERAFAKWRAVGRRREAEWAEAEERDTKVLVEGAWSTWVERRRGKVLERMERGRQEGLMRSAFAAWKAQTTQKQSLRLAEIRARTHDAALTQRHFLHRWTSRIIKVRNEYYDAGVRADGKLKRAAWVRWKDVLVAHGEMVGLVECFREVKAQEQLARTFDTWFDRTYASLDQKARFEEIVQRREGRIVRTAWEGWVDRRVDAQLRGVEYEAVLVRKTAVLSRAFGRWKARTLTLPIISSTLTNIKQSSLHRWRLALPLAQSRRLATEFERRHLLPRFWAAWVGAAKVERNLRAAERFGGVGMRKFKSVSGRVRIGGVGVAVGVVVSPPGVGVGTSGAAAGGGAHHQGGGQGGARVGSPFSTASRRRRWSLGPPVPDEDDDDDDE</sequence>
<feature type="compositionally biased region" description="Gly residues" evidence="1">
    <location>
        <begin position="1085"/>
        <end position="1103"/>
    </location>
</feature>
<feature type="region of interest" description="Disordered" evidence="1">
    <location>
        <begin position="262"/>
        <end position="303"/>
    </location>
</feature>
<comment type="caution">
    <text evidence="3">The sequence shown here is derived from an EMBL/GenBank/DDBJ whole genome shotgun (WGS) entry which is preliminary data.</text>
</comment>
<feature type="non-terminal residue" evidence="3">
    <location>
        <position position="1"/>
    </location>
</feature>
<proteinExistence type="predicted"/>
<protein>
    <recommendedName>
        <fullName evidence="2">Sfi1 spindle body domain-containing protein</fullName>
    </recommendedName>
</protein>
<feature type="compositionally biased region" description="Acidic residues" evidence="1">
    <location>
        <begin position="192"/>
        <end position="211"/>
    </location>
</feature>
<evidence type="ECO:0000313" key="3">
    <source>
        <dbReference type="EMBL" id="KAE8262538.1"/>
    </source>
</evidence>
<feature type="compositionally biased region" description="Acidic residues" evidence="1">
    <location>
        <begin position="1124"/>
        <end position="1133"/>
    </location>
</feature>
<feature type="compositionally biased region" description="Low complexity" evidence="1">
    <location>
        <begin position="262"/>
        <end position="272"/>
    </location>
</feature>
<name>A0A8T8TNC6_9BASI</name>
<reference evidence="3" key="1">
    <citation type="submission" date="2016-04" db="EMBL/GenBank/DDBJ databases">
        <authorList>
            <person name="Nguyen H.D."/>
            <person name="Kesanakurti P."/>
            <person name="Cullis J."/>
            <person name="Levesque C.A."/>
            <person name="Hambleton S."/>
        </authorList>
    </citation>
    <scope>NUCLEOTIDE SEQUENCE</scope>
    <source>
        <strain evidence="3">DAOMC 238032</strain>
    </source>
</reference>
<feature type="domain" description="Sfi1 spindle body" evidence="2">
    <location>
        <begin position="897"/>
        <end position="1035"/>
    </location>
</feature>
<dbReference type="Proteomes" id="UP000077671">
    <property type="component" value="Unassembled WGS sequence"/>
</dbReference>
<feature type="compositionally biased region" description="Low complexity" evidence="1">
    <location>
        <begin position="102"/>
        <end position="130"/>
    </location>
</feature>
<feature type="compositionally biased region" description="Low complexity" evidence="1">
    <location>
        <begin position="168"/>
        <end position="179"/>
    </location>
</feature>
<dbReference type="AlphaFoldDB" id="A0A8T8TNC6"/>
<evidence type="ECO:0000256" key="1">
    <source>
        <dbReference type="SAM" id="MobiDB-lite"/>
    </source>
</evidence>
<dbReference type="Pfam" id="PF08457">
    <property type="entry name" value="Sfi1"/>
    <property type="match status" value="1"/>
</dbReference>
<feature type="compositionally biased region" description="Polar residues" evidence="1">
    <location>
        <begin position="180"/>
        <end position="191"/>
    </location>
</feature>
<gene>
    <name evidence="3" type="ORF">A4X03_0g2378</name>
</gene>
<dbReference type="EMBL" id="LWDD02000228">
    <property type="protein sequence ID" value="KAE8262538.1"/>
    <property type="molecule type" value="Genomic_DNA"/>
</dbReference>
<dbReference type="InterPro" id="IPR013665">
    <property type="entry name" value="Sfi1_dom"/>
</dbReference>
<accession>A0A8T8TNC6</accession>
<reference evidence="3" key="2">
    <citation type="journal article" date="2019" name="IMA Fungus">
        <title>Genome sequencing and comparison of five Tilletia species to identify candidate genes for the detection of regulated species infecting wheat.</title>
        <authorList>
            <person name="Nguyen H.D.T."/>
            <person name="Sultana T."/>
            <person name="Kesanakurti P."/>
            <person name="Hambleton S."/>
        </authorList>
    </citation>
    <scope>NUCLEOTIDE SEQUENCE</scope>
    <source>
        <strain evidence="3">DAOMC 238032</strain>
    </source>
</reference>
<evidence type="ECO:0000313" key="4">
    <source>
        <dbReference type="Proteomes" id="UP000077671"/>
    </source>
</evidence>
<feature type="region of interest" description="Disordered" evidence="1">
    <location>
        <begin position="168"/>
        <end position="244"/>
    </location>
</feature>